<keyword evidence="3" id="KW-1185">Reference proteome</keyword>
<feature type="non-terminal residue" evidence="2">
    <location>
        <position position="123"/>
    </location>
</feature>
<proteinExistence type="predicted"/>
<name>A0A553NNI8_TIGCA</name>
<dbReference type="Proteomes" id="UP000318571">
    <property type="component" value="Chromosome 4"/>
</dbReference>
<evidence type="ECO:0000313" key="2">
    <source>
        <dbReference type="EMBL" id="TRY66986.1"/>
    </source>
</evidence>
<organism evidence="2 3">
    <name type="scientific">Tigriopus californicus</name>
    <name type="common">Marine copepod</name>
    <dbReference type="NCBI Taxonomy" id="6832"/>
    <lineage>
        <taxon>Eukaryota</taxon>
        <taxon>Metazoa</taxon>
        <taxon>Ecdysozoa</taxon>
        <taxon>Arthropoda</taxon>
        <taxon>Crustacea</taxon>
        <taxon>Multicrustacea</taxon>
        <taxon>Hexanauplia</taxon>
        <taxon>Copepoda</taxon>
        <taxon>Harpacticoida</taxon>
        <taxon>Harpacticidae</taxon>
        <taxon>Tigriopus</taxon>
    </lineage>
</organism>
<feature type="compositionally biased region" description="Basic and acidic residues" evidence="1">
    <location>
        <begin position="50"/>
        <end position="64"/>
    </location>
</feature>
<reference evidence="2 3" key="1">
    <citation type="journal article" date="2018" name="Nat. Ecol. Evol.">
        <title>Genomic signatures of mitonuclear coevolution across populations of Tigriopus californicus.</title>
        <authorList>
            <person name="Barreto F.S."/>
            <person name="Watson E.T."/>
            <person name="Lima T.G."/>
            <person name="Willett C.S."/>
            <person name="Edmands S."/>
            <person name="Li W."/>
            <person name="Burton R.S."/>
        </authorList>
    </citation>
    <scope>NUCLEOTIDE SEQUENCE [LARGE SCALE GENOMIC DNA]</scope>
    <source>
        <strain evidence="2 3">San Diego</strain>
    </source>
</reference>
<dbReference type="AlphaFoldDB" id="A0A553NNI8"/>
<evidence type="ECO:0000313" key="3">
    <source>
        <dbReference type="Proteomes" id="UP000318571"/>
    </source>
</evidence>
<comment type="caution">
    <text evidence="2">The sequence shown here is derived from an EMBL/GenBank/DDBJ whole genome shotgun (WGS) entry which is preliminary data.</text>
</comment>
<dbReference type="EMBL" id="VCGU01000011">
    <property type="protein sequence ID" value="TRY66986.1"/>
    <property type="molecule type" value="Genomic_DNA"/>
</dbReference>
<accession>A0A553NNI8</accession>
<sequence length="123" mass="13956">MDPQIITEIAFDQHSSHPSVHDIRVHPVSSSPASQRLVQCLWYERPNNCGRKDSRDQSITKESTDASTGDLSKPIQEWLGCCSSAVQAFSIFWCFKSFFSEVDEFTWSISAEILDYLCCACLR</sequence>
<feature type="region of interest" description="Disordered" evidence="1">
    <location>
        <begin position="47"/>
        <end position="71"/>
    </location>
</feature>
<gene>
    <name evidence="2" type="ORF">TCAL_15867</name>
</gene>
<evidence type="ECO:0000256" key="1">
    <source>
        <dbReference type="SAM" id="MobiDB-lite"/>
    </source>
</evidence>
<protein>
    <submittedName>
        <fullName evidence="2">Uncharacterized protein</fullName>
    </submittedName>
</protein>